<accession>A0A846QT01</accession>
<evidence type="ECO:0000259" key="2">
    <source>
        <dbReference type="PROSITE" id="PS50851"/>
    </source>
</evidence>
<keyword evidence="4" id="KW-1185">Reference proteome</keyword>
<proteinExistence type="predicted"/>
<gene>
    <name evidence="3" type="ORF">GGQ74_001977</name>
</gene>
<dbReference type="InterPro" id="IPR036061">
    <property type="entry name" value="CheW-like_dom_sf"/>
</dbReference>
<evidence type="ECO:0000256" key="1">
    <source>
        <dbReference type="SAM" id="MobiDB-lite"/>
    </source>
</evidence>
<dbReference type="GO" id="GO:0005829">
    <property type="term" value="C:cytosol"/>
    <property type="evidence" value="ECO:0007669"/>
    <property type="project" value="TreeGrafter"/>
</dbReference>
<dbReference type="Gene3D" id="2.30.30.40">
    <property type="entry name" value="SH3 Domains"/>
    <property type="match status" value="1"/>
</dbReference>
<name>A0A846QT01_9BACT</name>
<dbReference type="SMART" id="SM00260">
    <property type="entry name" value="CheW"/>
    <property type="match status" value="1"/>
</dbReference>
<dbReference type="PANTHER" id="PTHR22617">
    <property type="entry name" value="CHEMOTAXIS SENSOR HISTIDINE KINASE-RELATED"/>
    <property type="match status" value="1"/>
</dbReference>
<dbReference type="InterPro" id="IPR002545">
    <property type="entry name" value="CheW-lke_dom"/>
</dbReference>
<dbReference type="SUPFAM" id="SSF50341">
    <property type="entry name" value="CheW-like"/>
    <property type="match status" value="1"/>
</dbReference>
<dbReference type="AlphaFoldDB" id="A0A846QT01"/>
<reference evidence="3 4" key="1">
    <citation type="submission" date="2020-03" db="EMBL/GenBank/DDBJ databases">
        <title>Genomic Encyclopedia of Type Strains, Phase IV (KMG-IV): sequencing the most valuable type-strain genomes for metagenomic binning, comparative biology and taxonomic classification.</title>
        <authorList>
            <person name="Goeker M."/>
        </authorList>
    </citation>
    <scope>NUCLEOTIDE SEQUENCE [LARGE SCALE GENOMIC DNA]</scope>
    <source>
        <strain evidence="3 4">DSM 24233</strain>
    </source>
</reference>
<feature type="compositionally biased region" description="Gly residues" evidence="1">
    <location>
        <begin position="170"/>
        <end position="179"/>
    </location>
</feature>
<feature type="domain" description="CheW-like" evidence="2">
    <location>
        <begin position="10"/>
        <end position="151"/>
    </location>
</feature>
<dbReference type="Gene3D" id="2.40.50.180">
    <property type="entry name" value="CheA-289, Domain 4"/>
    <property type="match status" value="1"/>
</dbReference>
<organism evidence="3 4">
    <name type="scientific">Desulfobaculum xiamenense</name>
    <dbReference type="NCBI Taxonomy" id="995050"/>
    <lineage>
        <taxon>Bacteria</taxon>
        <taxon>Pseudomonadati</taxon>
        <taxon>Thermodesulfobacteriota</taxon>
        <taxon>Desulfovibrionia</taxon>
        <taxon>Desulfovibrionales</taxon>
        <taxon>Desulfovibrionaceae</taxon>
        <taxon>Desulfobaculum</taxon>
    </lineage>
</organism>
<dbReference type="EMBL" id="JAATJA010000002">
    <property type="protein sequence ID" value="NJB68304.1"/>
    <property type="molecule type" value="Genomic_DNA"/>
</dbReference>
<dbReference type="RefSeq" id="WP_167941383.1">
    <property type="nucleotide sequence ID" value="NZ_JAATJA010000002.1"/>
</dbReference>
<evidence type="ECO:0000313" key="3">
    <source>
        <dbReference type="EMBL" id="NJB68304.1"/>
    </source>
</evidence>
<feature type="region of interest" description="Disordered" evidence="1">
    <location>
        <begin position="154"/>
        <end position="179"/>
    </location>
</feature>
<dbReference type="PANTHER" id="PTHR22617:SF23">
    <property type="entry name" value="CHEMOTAXIS PROTEIN CHEW"/>
    <property type="match status" value="1"/>
</dbReference>
<dbReference type="GO" id="GO:0006935">
    <property type="term" value="P:chemotaxis"/>
    <property type="evidence" value="ECO:0007669"/>
    <property type="project" value="InterPro"/>
</dbReference>
<dbReference type="Proteomes" id="UP000580856">
    <property type="component" value="Unassembled WGS sequence"/>
</dbReference>
<dbReference type="InterPro" id="IPR039315">
    <property type="entry name" value="CheW"/>
</dbReference>
<protein>
    <submittedName>
        <fullName evidence="3">Purine-binding chemotaxis protein CheW</fullName>
    </submittedName>
</protein>
<dbReference type="Pfam" id="PF01584">
    <property type="entry name" value="CheW"/>
    <property type="match status" value="1"/>
</dbReference>
<dbReference type="PROSITE" id="PS50851">
    <property type="entry name" value="CHEW"/>
    <property type="match status" value="1"/>
</dbReference>
<feature type="compositionally biased region" description="Polar residues" evidence="1">
    <location>
        <begin position="159"/>
        <end position="169"/>
    </location>
</feature>
<evidence type="ECO:0000313" key="4">
    <source>
        <dbReference type="Proteomes" id="UP000580856"/>
    </source>
</evidence>
<sequence>MDRHVDGNGLVQLVTFHLGRERYGVEVVRVREIVRMQSITAVPRSPKHVLGVTNLRGSLVSVMDLRMRLGLERIPYGPKTRILIVEAGVQPVGLVVDSVADVMRLPREAMGETSGLLSGSEARCVRSVAEIGDGSLLLELDLDDLLGGEQDEGQVSCVAETSDTASSIGQSGGAGRRAA</sequence>
<comment type="caution">
    <text evidence="3">The sequence shown here is derived from an EMBL/GenBank/DDBJ whole genome shotgun (WGS) entry which is preliminary data.</text>
</comment>
<dbReference type="GO" id="GO:0007165">
    <property type="term" value="P:signal transduction"/>
    <property type="evidence" value="ECO:0007669"/>
    <property type="project" value="InterPro"/>
</dbReference>